<dbReference type="SUPFAM" id="SSF53756">
    <property type="entry name" value="UDP-Glycosyltransferase/glycogen phosphorylase"/>
    <property type="match status" value="1"/>
</dbReference>
<protein>
    <submittedName>
        <fullName evidence="4">Glycosyltransferase involved in cell wall bisynthesis</fullName>
    </submittedName>
</protein>
<evidence type="ECO:0000313" key="5">
    <source>
        <dbReference type="Proteomes" id="UP000198379"/>
    </source>
</evidence>
<keyword evidence="1 4" id="KW-0808">Transferase</keyword>
<dbReference type="EMBL" id="FZNY01000007">
    <property type="protein sequence ID" value="SNS16620.1"/>
    <property type="molecule type" value="Genomic_DNA"/>
</dbReference>
<dbReference type="RefSeq" id="WP_089373188.1">
    <property type="nucleotide sequence ID" value="NZ_BMEP01000004.1"/>
</dbReference>
<feature type="domain" description="Glycosyltransferase subfamily 4-like N-terminal" evidence="3">
    <location>
        <begin position="16"/>
        <end position="166"/>
    </location>
</feature>
<evidence type="ECO:0000256" key="1">
    <source>
        <dbReference type="ARBA" id="ARBA00022679"/>
    </source>
</evidence>
<dbReference type="PANTHER" id="PTHR46401:SF2">
    <property type="entry name" value="GLYCOSYLTRANSFERASE WBBK-RELATED"/>
    <property type="match status" value="1"/>
</dbReference>
<sequence>MKIAILADTLDNQNAGIHVYTKSLIKELLKRNDEHEYILVRQKKDNKLQHIKQIAIPNINLPIGFASFRLFFIIPYILRKHKVDAVFEPAHFGPFNLPKKIKRITFIHDLTPIILPEYHRWHSQVLQRIFLKRILKNTHLVFTNSKNTSKDLEQYYPFTKGKSKVLLLGKDSRFQPSQNKDLIHSFGIELPYFLSVGTIEPRKNLVRLLKAYTIFMNETSIPYNLVFAGGLGWKTENFKKELAIHPYREHIKILGYIKEEELPIVYSHASALIYPSLYEGFGLPILEALACGTDVICSNTSSLPEVAGAVAHYCNPESVDEIKEQMIKISQFSLTEQKINSQKNIEQAQLFSWEKHADSFINTIERLITD</sequence>
<proteinExistence type="predicted"/>
<dbReference type="Pfam" id="PF00534">
    <property type="entry name" value="Glycos_transf_1"/>
    <property type="match status" value="1"/>
</dbReference>
<reference evidence="4 5" key="1">
    <citation type="submission" date="2017-06" db="EMBL/GenBank/DDBJ databases">
        <authorList>
            <person name="Kim H.J."/>
            <person name="Triplett B.A."/>
        </authorList>
    </citation>
    <scope>NUCLEOTIDE SEQUENCE [LARGE SCALE GENOMIC DNA]</scope>
    <source>
        <strain evidence="4 5">DSM 25597</strain>
    </source>
</reference>
<dbReference type="OrthoDB" id="9801609at2"/>
<evidence type="ECO:0000259" key="3">
    <source>
        <dbReference type="Pfam" id="PF13439"/>
    </source>
</evidence>
<feature type="domain" description="Glycosyl transferase family 1" evidence="2">
    <location>
        <begin position="190"/>
        <end position="331"/>
    </location>
</feature>
<dbReference type="Gene3D" id="3.40.50.2000">
    <property type="entry name" value="Glycogen Phosphorylase B"/>
    <property type="match status" value="2"/>
</dbReference>
<name>A0A239C940_9FLAO</name>
<organism evidence="4 5">
    <name type="scientific">Dokdonia pacifica</name>
    <dbReference type="NCBI Taxonomy" id="1627892"/>
    <lineage>
        <taxon>Bacteria</taxon>
        <taxon>Pseudomonadati</taxon>
        <taxon>Bacteroidota</taxon>
        <taxon>Flavobacteriia</taxon>
        <taxon>Flavobacteriales</taxon>
        <taxon>Flavobacteriaceae</taxon>
        <taxon>Dokdonia</taxon>
    </lineage>
</organism>
<dbReference type="GO" id="GO:0016757">
    <property type="term" value="F:glycosyltransferase activity"/>
    <property type="evidence" value="ECO:0007669"/>
    <property type="project" value="InterPro"/>
</dbReference>
<accession>A0A239C940</accession>
<dbReference type="AlphaFoldDB" id="A0A239C940"/>
<dbReference type="PANTHER" id="PTHR46401">
    <property type="entry name" value="GLYCOSYLTRANSFERASE WBBK-RELATED"/>
    <property type="match status" value="1"/>
</dbReference>
<evidence type="ECO:0000313" key="4">
    <source>
        <dbReference type="EMBL" id="SNS16620.1"/>
    </source>
</evidence>
<dbReference type="InterPro" id="IPR028098">
    <property type="entry name" value="Glyco_trans_4-like_N"/>
</dbReference>
<evidence type="ECO:0000259" key="2">
    <source>
        <dbReference type="Pfam" id="PF00534"/>
    </source>
</evidence>
<dbReference type="Pfam" id="PF13439">
    <property type="entry name" value="Glyco_transf_4"/>
    <property type="match status" value="1"/>
</dbReference>
<dbReference type="Proteomes" id="UP000198379">
    <property type="component" value="Unassembled WGS sequence"/>
</dbReference>
<dbReference type="InterPro" id="IPR001296">
    <property type="entry name" value="Glyco_trans_1"/>
</dbReference>
<gene>
    <name evidence="4" type="ORF">SAMN06265376_107191</name>
</gene>
<keyword evidence="5" id="KW-1185">Reference proteome</keyword>
<dbReference type="CDD" id="cd03809">
    <property type="entry name" value="GT4_MtfB-like"/>
    <property type="match status" value="1"/>
</dbReference>